<keyword evidence="3" id="KW-0732">Signal</keyword>
<name>A0ABM8WTC8_9BURK</name>
<organism evidence="4 5">
    <name type="scientific">Cupriavidus laharis</name>
    <dbReference type="NCBI Taxonomy" id="151654"/>
    <lineage>
        <taxon>Bacteria</taxon>
        <taxon>Pseudomonadati</taxon>
        <taxon>Pseudomonadota</taxon>
        <taxon>Betaproteobacteria</taxon>
        <taxon>Burkholderiales</taxon>
        <taxon>Burkholderiaceae</taxon>
        <taxon>Cupriavidus</taxon>
    </lineage>
</organism>
<gene>
    <name evidence="4" type="primary">czcC_2</name>
    <name evidence="4" type="ORF">LMG23992_01761</name>
</gene>
<feature type="signal peptide" evidence="3">
    <location>
        <begin position="1"/>
        <end position="21"/>
    </location>
</feature>
<keyword evidence="5" id="KW-1185">Reference proteome</keyword>
<evidence type="ECO:0000313" key="5">
    <source>
        <dbReference type="Proteomes" id="UP000727654"/>
    </source>
</evidence>
<evidence type="ECO:0000256" key="3">
    <source>
        <dbReference type="SAM" id="SignalP"/>
    </source>
</evidence>
<dbReference type="PANTHER" id="PTHR30203:SF24">
    <property type="entry name" value="BLR4935 PROTEIN"/>
    <property type="match status" value="1"/>
</dbReference>
<dbReference type="RefSeq" id="WP_224079410.1">
    <property type="nucleotide sequence ID" value="NZ_CAJZAI010000003.1"/>
</dbReference>
<feature type="chain" id="PRO_5045472505" evidence="3">
    <location>
        <begin position="22"/>
        <end position="426"/>
    </location>
</feature>
<dbReference type="EMBL" id="CAJZAI010000003">
    <property type="protein sequence ID" value="CAG9170719.1"/>
    <property type="molecule type" value="Genomic_DNA"/>
</dbReference>
<feature type="coiled-coil region" evidence="2">
    <location>
        <begin position="190"/>
        <end position="219"/>
    </location>
</feature>
<evidence type="ECO:0000256" key="2">
    <source>
        <dbReference type="SAM" id="Coils"/>
    </source>
</evidence>
<protein>
    <submittedName>
        <fullName evidence="4">Cobalt-zinc-cadmium resistance protein CzcC</fullName>
    </submittedName>
</protein>
<accession>A0ABM8WTC8</accession>
<dbReference type="PANTHER" id="PTHR30203">
    <property type="entry name" value="OUTER MEMBRANE CATION EFFLUX PROTEIN"/>
    <property type="match status" value="1"/>
</dbReference>
<comment type="similarity">
    <text evidence="1">Belongs to the outer membrane factor (OMF) (TC 1.B.17) family.</text>
</comment>
<keyword evidence="2" id="KW-0175">Coiled coil</keyword>
<dbReference type="Gene3D" id="1.20.1600.10">
    <property type="entry name" value="Outer membrane efflux proteins (OEP)"/>
    <property type="match status" value="1"/>
</dbReference>
<sequence>MKHVVIPLGLAAVLLGPVAHAAPDAAMPPAPQAQRFTEPYDPAETQGVLTLDAALALAMARNPTLSAARRELDSTEGGITQARTIPNPAVGYEMEDTRRASRTTTAQLSLPIELGGKRSARIDAAQKARELASAQLSNAEATLRAAVIGAFFQVLVAQERISLAESSVGIATRGTQAAARRVAAGKVSPVEQTRAEVEQANAELELAEARATLDTARQHLAAQWGSQAPVFASASGDLEALPSRPLPNTLDDTLDTAPEMRASQSEMARRQAMVNVERSRQYPDVTVSVGAKRENASDRGYYPVLGVSLPLPLFDRNQGNLYTAIRQADKAADEARATRVRLASDLRQAAGQLALSRNSALTLRQTVLPAAQRAYQAAAHGFEAGKFAYLEVLDAQRTLLQARVRYLGAVAATYQAATAIDRMLGR</sequence>
<dbReference type="Pfam" id="PF02321">
    <property type="entry name" value="OEP"/>
    <property type="match status" value="2"/>
</dbReference>
<dbReference type="SUPFAM" id="SSF56954">
    <property type="entry name" value="Outer membrane efflux proteins (OEP)"/>
    <property type="match status" value="1"/>
</dbReference>
<dbReference type="InterPro" id="IPR003423">
    <property type="entry name" value="OMP_efflux"/>
</dbReference>
<dbReference type="Proteomes" id="UP000727654">
    <property type="component" value="Unassembled WGS sequence"/>
</dbReference>
<reference evidence="4 5" key="1">
    <citation type="submission" date="2021-08" db="EMBL/GenBank/DDBJ databases">
        <authorList>
            <person name="Peeters C."/>
        </authorList>
    </citation>
    <scope>NUCLEOTIDE SEQUENCE [LARGE SCALE GENOMIC DNA]</scope>
    <source>
        <strain evidence="4 5">LMG 23992</strain>
    </source>
</reference>
<proteinExistence type="inferred from homology"/>
<evidence type="ECO:0000256" key="1">
    <source>
        <dbReference type="ARBA" id="ARBA00007613"/>
    </source>
</evidence>
<evidence type="ECO:0000313" key="4">
    <source>
        <dbReference type="EMBL" id="CAG9170719.1"/>
    </source>
</evidence>
<dbReference type="InterPro" id="IPR010131">
    <property type="entry name" value="MdtP/NodT-like"/>
</dbReference>
<comment type="caution">
    <text evidence="4">The sequence shown here is derived from an EMBL/GenBank/DDBJ whole genome shotgun (WGS) entry which is preliminary data.</text>
</comment>